<evidence type="ECO:0000259" key="18">
    <source>
        <dbReference type="PROSITE" id="PS50812"/>
    </source>
</evidence>
<feature type="domain" description="MYND-type" evidence="19">
    <location>
        <begin position="739"/>
        <end position="773"/>
    </location>
</feature>
<dbReference type="Pfam" id="PF24324">
    <property type="entry name" value="MYND_ZMYND11_ZMYD8"/>
    <property type="match status" value="1"/>
</dbReference>
<dbReference type="PROSITE" id="PS50865">
    <property type="entry name" value="ZF_MYND_2"/>
    <property type="match status" value="1"/>
</dbReference>
<accession>A0ABN8LP76</accession>
<keyword evidence="3" id="KW-1017">Isopeptide bond</keyword>
<dbReference type="SUPFAM" id="SSF144232">
    <property type="entry name" value="HIT/MYND zinc finger-like"/>
    <property type="match status" value="1"/>
</dbReference>
<dbReference type="InterPro" id="IPR047268">
    <property type="entry name" value="PWWP_BS69"/>
</dbReference>
<keyword evidence="22" id="KW-1185">Reference proteome</keyword>
<organism evidence="21 22">
    <name type="scientific">Porites evermanni</name>
    <dbReference type="NCBI Taxonomy" id="104178"/>
    <lineage>
        <taxon>Eukaryota</taxon>
        <taxon>Metazoa</taxon>
        <taxon>Cnidaria</taxon>
        <taxon>Anthozoa</taxon>
        <taxon>Hexacorallia</taxon>
        <taxon>Scleractinia</taxon>
        <taxon>Fungiina</taxon>
        <taxon>Poritidae</taxon>
        <taxon>Porites</taxon>
    </lineage>
</organism>
<feature type="domain" description="PWWP" evidence="18">
    <location>
        <begin position="439"/>
        <end position="492"/>
    </location>
</feature>
<dbReference type="PROSITE" id="PS01360">
    <property type="entry name" value="ZF_MYND_1"/>
    <property type="match status" value="1"/>
</dbReference>
<evidence type="ECO:0008006" key="23">
    <source>
        <dbReference type="Google" id="ProtNLM"/>
    </source>
</evidence>
<dbReference type="InterPro" id="IPR057053">
    <property type="entry name" value="MYND_ZMYND11_ZMYD8"/>
</dbReference>
<dbReference type="Proteomes" id="UP001159427">
    <property type="component" value="Unassembled WGS sequence"/>
</dbReference>
<dbReference type="InterPro" id="IPR002893">
    <property type="entry name" value="Znf_MYND"/>
</dbReference>
<dbReference type="InterPro" id="IPR013083">
    <property type="entry name" value="Znf_RING/FYVE/PHD"/>
</dbReference>
<evidence type="ECO:0000259" key="19">
    <source>
        <dbReference type="PROSITE" id="PS50865"/>
    </source>
</evidence>
<evidence type="ECO:0000313" key="22">
    <source>
        <dbReference type="Proteomes" id="UP001159427"/>
    </source>
</evidence>
<dbReference type="InterPro" id="IPR011011">
    <property type="entry name" value="Znf_FYVE_PHD"/>
</dbReference>
<keyword evidence="2" id="KW-0678">Repressor</keyword>
<dbReference type="SUPFAM" id="SSF47370">
    <property type="entry name" value="Bromodomain"/>
    <property type="match status" value="1"/>
</dbReference>
<feature type="domain" description="Bromo" evidence="16">
    <location>
        <begin position="327"/>
        <end position="397"/>
    </location>
</feature>
<name>A0ABN8LP76_9CNID</name>
<evidence type="ECO:0000259" key="17">
    <source>
        <dbReference type="PROSITE" id="PS50016"/>
    </source>
</evidence>
<comment type="subcellular location">
    <subcellularLocation>
        <location evidence="1">Nucleus</location>
    </subcellularLocation>
</comment>
<feature type="region of interest" description="Disordered" evidence="15">
    <location>
        <begin position="522"/>
        <end position="556"/>
    </location>
</feature>
<evidence type="ECO:0000256" key="12">
    <source>
        <dbReference type="PROSITE-ProRule" id="PRU00035"/>
    </source>
</evidence>
<keyword evidence="7" id="KW-0862">Zinc</keyword>
<evidence type="ECO:0000256" key="2">
    <source>
        <dbReference type="ARBA" id="ARBA00022491"/>
    </source>
</evidence>
<evidence type="ECO:0000256" key="11">
    <source>
        <dbReference type="ARBA" id="ARBA00023242"/>
    </source>
</evidence>
<dbReference type="InterPro" id="IPR048589">
    <property type="entry name" value="SAMD1-like_WH"/>
</dbReference>
<feature type="domain" description="SAMD1-like winged helix (WH)" evidence="20">
    <location>
        <begin position="153"/>
        <end position="229"/>
    </location>
</feature>
<keyword evidence="9" id="KW-0156">Chromatin regulator</keyword>
<evidence type="ECO:0000313" key="21">
    <source>
        <dbReference type="EMBL" id="CAH3018995.1"/>
    </source>
</evidence>
<dbReference type="InterPro" id="IPR047269">
    <property type="entry name" value="ZMY11"/>
</dbReference>
<dbReference type="SUPFAM" id="SSF57903">
    <property type="entry name" value="FYVE/PHD zinc finger"/>
    <property type="match status" value="1"/>
</dbReference>
<dbReference type="InterPro" id="IPR019786">
    <property type="entry name" value="Zinc_finger_PHD-type_CS"/>
</dbReference>
<dbReference type="CDD" id="cd15538">
    <property type="entry name" value="PHD_PRKCBP1"/>
    <property type="match status" value="1"/>
</dbReference>
<feature type="coiled-coil region" evidence="14">
    <location>
        <begin position="640"/>
        <end position="686"/>
    </location>
</feature>
<dbReference type="PANTHER" id="PTHR46379:SF1">
    <property type="entry name" value="ZINC FINGER MYND DOMAIN-CONTAINING PROTEIN 11"/>
    <property type="match status" value="1"/>
</dbReference>
<dbReference type="Pfam" id="PF00439">
    <property type="entry name" value="Bromodomain"/>
    <property type="match status" value="1"/>
</dbReference>
<evidence type="ECO:0000256" key="8">
    <source>
        <dbReference type="ARBA" id="ARBA00022843"/>
    </source>
</evidence>
<comment type="caution">
    <text evidence="21">The sequence shown here is derived from an EMBL/GenBank/DDBJ whole genome shotgun (WGS) entry which is preliminary data.</text>
</comment>
<dbReference type="Gene3D" id="2.30.30.140">
    <property type="match status" value="1"/>
</dbReference>
<feature type="region of interest" description="Disordered" evidence="15">
    <location>
        <begin position="21"/>
        <end position="41"/>
    </location>
</feature>
<dbReference type="PROSITE" id="PS50016">
    <property type="entry name" value="ZF_PHD_2"/>
    <property type="match status" value="1"/>
</dbReference>
<protein>
    <recommendedName>
        <fullName evidence="23">Zinc finger MYND domain-containing protein 11</fullName>
    </recommendedName>
</protein>
<keyword evidence="6 13" id="KW-0863">Zinc-finger</keyword>
<proteinExistence type="predicted"/>
<dbReference type="SUPFAM" id="SSF63748">
    <property type="entry name" value="Tudor/PWWP/MBT"/>
    <property type="match status" value="1"/>
</dbReference>
<dbReference type="InterPro" id="IPR019787">
    <property type="entry name" value="Znf_PHD-finger"/>
</dbReference>
<dbReference type="PROSITE" id="PS52014">
    <property type="entry name" value="SAMD1_WH"/>
    <property type="match status" value="1"/>
</dbReference>
<feature type="region of interest" description="Disordered" evidence="15">
    <location>
        <begin position="79"/>
        <end position="102"/>
    </location>
</feature>
<feature type="domain" description="PHD-type" evidence="17">
    <location>
        <begin position="258"/>
        <end position="303"/>
    </location>
</feature>
<evidence type="ECO:0000256" key="14">
    <source>
        <dbReference type="SAM" id="Coils"/>
    </source>
</evidence>
<dbReference type="InterPro" id="IPR001965">
    <property type="entry name" value="Znf_PHD"/>
</dbReference>
<dbReference type="InterPro" id="IPR036427">
    <property type="entry name" value="Bromodomain-like_sf"/>
</dbReference>
<evidence type="ECO:0000256" key="9">
    <source>
        <dbReference type="ARBA" id="ARBA00022853"/>
    </source>
</evidence>
<evidence type="ECO:0000256" key="13">
    <source>
        <dbReference type="PROSITE-ProRule" id="PRU00134"/>
    </source>
</evidence>
<evidence type="ECO:0000256" key="6">
    <source>
        <dbReference type="ARBA" id="ARBA00022771"/>
    </source>
</evidence>
<reference evidence="21 22" key="1">
    <citation type="submission" date="2022-05" db="EMBL/GenBank/DDBJ databases">
        <authorList>
            <consortium name="Genoscope - CEA"/>
            <person name="William W."/>
        </authorList>
    </citation>
    <scope>NUCLEOTIDE SEQUENCE [LARGE SCALE GENOMIC DNA]</scope>
</reference>
<dbReference type="PROSITE" id="PS50014">
    <property type="entry name" value="BROMODOMAIN_2"/>
    <property type="match status" value="1"/>
</dbReference>
<sequence length="789" mass="92403">MACATLKRSYEFDPLLTAQHQPSPKRRRCVPLKPSTPSPAVTTESHFLGVAPRLSHDQVTASIHQEWRRLQRRRHLRVPCPSSPEMSAFSSYSPGSSPPRKEQPLFTLKQVTLICERMLKERETQITEEYDKVLREKLAEQYDAFVKFNYDQVQRRFQETAPTSLKEAIVKISAQKQCPNEGRIVRSVLQEFDWSKSEILRQLKFAVKDGLILQVTTFSSHGSTKGIPQTAYRVLRKDEEDEEEIENQRKKLSANTHDWYCWECHKAGEVIACEYCPRVFHKKCAHSGTVINGKWKCPSCQPQKLPALMSSKTAEQLTKLLKFTLERMKEKAKEYMEPVSLEEHPDYEDFVFKPMDLVKLEHMVDKRSFKTPREFREESQWMFHNSLIYFGDDDYMTDLAEAIMEDCDGELEEMIRCPDCYLMSNVRSKNWFCKPCYFPHELVWAKMTGEPPWPAKLLSWSEDNTKALVRFFGSAHQRAWVGRKHVIPITSKPEVKKRSQRWVQACDEMKEYQRQLTLLYPDARNEQVSTPQPAPKSESKESQTDGTYNQEEKEKIKQLEDKLRQQEQELKSVKADLECERERAKQLVDNVKKRKEEQDQRILRDKSVVSKQSCDETSENCSSGTPTIDLSTTRDQPNVIKMLQEALERERQEKKDLIEKVTRDSQKNKEREIQQAVKRAVNKERLERERVTDDAVKRALEKCKQEREKHIQKALQIAKDEAEKSVQEAVSLAKKKQWCANCRAEAFYPCCWNTSYCTLECQKTHWCTHRFHCMRVPCNCSRESPLTRT</sequence>
<dbReference type="Gene3D" id="3.30.40.10">
    <property type="entry name" value="Zinc/RING finger domain, C3HC4 (zinc finger)"/>
    <property type="match status" value="1"/>
</dbReference>
<keyword evidence="5" id="KW-0479">Metal-binding</keyword>
<evidence type="ECO:0000259" key="20">
    <source>
        <dbReference type="PROSITE" id="PS52014"/>
    </source>
</evidence>
<dbReference type="InterPro" id="IPR000313">
    <property type="entry name" value="PWWP_dom"/>
</dbReference>
<dbReference type="Pfam" id="PF21524">
    <property type="entry name" value="SAMD1_WH"/>
    <property type="match status" value="1"/>
</dbReference>
<dbReference type="InterPro" id="IPR001487">
    <property type="entry name" value="Bromodomain"/>
</dbReference>
<dbReference type="PROSITE" id="PS50812">
    <property type="entry name" value="PWWP"/>
    <property type="match status" value="1"/>
</dbReference>
<dbReference type="SMART" id="SM00297">
    <property type="entry name" value="BROMO"/>
    <property type="match status" value="1"/>
</dbReference>
<dbReference type="Gene3D" id="1.20.920.10">
    <property type="entry name" value="Bromodomain-like"/>
    <property type="match status" value="1"/>
</dbReference>
<evidence type="ECO:0000259" key="16">
    <source>
        <dbReference type="PROSITE" id="PS50014"/>
    </source>
</evidence>
<keyword evidence="10 12" id="KW-0103">Bromodomain</keyword>
<dbReference type="CDD" id="cd20159">
    <property type="entry name" value="PWWP_BS69"/>
    <property type="match status" value="1"/>
</dbReference>
<keyword evidence="11" id="KW-0539">Nucleus</keyword>
<evidence type="ECO:0000256" key="3">
    <source>
        <dbReference type="ARBA" id="ARBA00022499"/>
    </source>
</evidence>
<dbReference type="EMBL" id="CALNXI010000102">
    <property type="protein sequence ID" value="CAH3018995.1"/>
    <property type="molecule type" value="Genomic_DNA"/>
</dbReference>
<evidence type="ECO:0000256" key="15">
    <source>
        <dbReference type="SAM" id="MobiDB-lite"/>
    </source>
</evidence>
<dbReference type="SMART" id="SM00293">
    <property type="entry name" value="PWWP"/>
    <property type="match status" value="1"/>
</dbReference>
<keyword evidence="8" id="KW-0832">Ubl conjugation</keyword>
<dbReference type="PANTHER" id="PTHR46379">
    <property type="entry name" value="ZINC FINGER MYND DOMAIN-CONTAINING"/>
    <property type="match status" value="1"/>
</dbReference>
<dbReference type="CDD" id="cd22240">
    <property type="entry name" value="akirin"/>
    <property type="match status" value="1"/>
</dbReference>
<evidence type="ECO:0000256" key="1">
    <source>
        <dbReference type="ARBA" id="ARBA00004123"/>
    </source>
</evidence>
<dbReference type="Pfam" id="PF00855">
    <property type="entry name" value="PWWP"/>
    <property type="match status" value="1"/>
</dbReference>
<evidence type="ECO:0000256" key="10">
    <source>
        <dbReference type="ARBA" id="ARBA00023117"/>
    </source>
</evidence>
<dbReference type="InterPro" id="IPR044075">
    <property type="entry name" value="PRKCBP1_PHD"/>
</dbReference>
<evidence type="ECO:0000256" key="5">
    <source>
        <dbReference type="ARBA" id="ARBA00022723"/>
    </source>
</evidence>
<evidence type="ECO:0000256" key="4">
    <source>
        <dbReference type="ARBA" id="ARBA00022553"/>
    </source>
</evidence>
<keyword evidence="14" id="KW-0175">Coiled coil</keyword>
<keyword evidence="4" id="KW-0597">Phosphoprotein</keyword>
<dbReference type="SMART" id="SM00249">
    <property type="entry name" value="PHD"/>
    <property type="match status" value="1"/>
</dbReference>
<dbReference type="PROSITE" id="PS01359">
    <property type="entry name" value="ZF_PHD_1"/>
    <property type="match status" value="1"/>
</dbReference>
<evidence type="ECO:0000256" key="7">
    <source>
        <dbReference type="ARBA" id="ARBA00022833"/>
    </source>
</evidence>
<gene>
    <name evidence="21" type="ORF">PEVE_00000526</name>
</gene>